<reference evidence="1 2" key="1">
    <citation type="submission" date="2024-09" db="EMBL/GenBank/DDBJ databases">
        <authorList>
            <person name="Sun Q."/>
            <person name="Mori K."/>
        </authorList>
    </citation>
    <scope>NUCLEOTIDE SEQUENCE [LARGE SCALE GENOMIC DNA]</scope>
    <source>
        <strain evidence="1 2">CCM 7957</strain>
    </source>
</reference>
<proteinExistence type="predicted"/>
<sequence length="123" mass="13384">MVWFSPADQNNGWFQLVGRDLWFIKTKNTGSQQVEVHNATASSGYRGSSVHAVTWIGSADANNGWFQMSGNDMVFVKTTNPGSGKVEVHDASAASGYRSATVHAPSWFSPNDRSNGWFQVGAK</sequence>
<keyword evidence="2" id="KW-1185">Reference proteome</keyword>
<evidence type="ECO:0008006" key="3">
    <source>
        <dbReference type="Google" id="ProtNLM"/>
    </source>
</evidence>
<protein>
    <recommendedName>
        <fullName evidence="3">Ricin B lectin domain-containing protein</fullName>
    </recommendedName>
</protein>
<dbReference type="Proteomes" id="UP001589783">
    <property type="component" value="Unassembled WGS sequence"/>
</dbReference>
<dbReference type="EMBL" id="JBHLWV010000009">
    <property type="protein sequence ID" value="MFC0313712.1"/>
    <property type="molecule type" value="Genomic_DNA"/>
</dbReference>
<evidence type="ECO:0000313" key="1">
    <source>
        <dbReference type="EMBL" id="MFC0313712.1"/>
    </source>
</evidence>
<name>A0ABV6H4B5_9ACTN</name>
<organism evidence="1 2">
    <name type="scientific">Gordonia phosphorivorans</name>
    <dbReference type="NCBI Taxonomy" id="1056982"/>
    <lineage>
        <taxon>Bacteria</taxon>
        <taxon>Bacillati</taxon>
        <taxon>Actinomycetota</taxon>
        <taxon>Actinomycetes</taxon>
        <taxon>Mycobacteriales</taxon>
        <taxon>Gordoniaceae</taxon>
        <taxon>Gordonia</taxon>
    </lineage>
</organism>
<accession>A0ABV6H4B5</accession>
<evidence type="ECO:0000313" key="2">
    <source>
        <dbReference type="Proteomes" id="UP001589783"/>
    </source>
</evidence>
<gene>
    <name evidence="1" type="ORF">ACFFJD_02435</name>
</gene>
<comment type="caution">
    <text evidence="1">The sequence shown here is derived from an EMBL/GenBank/DDBJ whole genome shotgun (WGS) entry which is preliminary data.</text>
</comment>
<dbReference type="RefSeq" id="WP_382360400.1">
    <property type="nucleotide sequence ID" value="NZ_JBHLWV010000009.1"/>
</dbReference>